<dbReference type="PANTHER" id="PTHR23015">
    <property type="entry name" value="UNCHARACTERIZED C.ELEGANS PROTEIN"/>
    <property type="match status" value="1"/>
</dbReference>
<dbReference type="AGR" id="WB:WBGene00020452"/>
<dbReference type="KEGG" id="cel:CELE_T12B5.5"/>
<dbReference type="PaxDb" id="6239-T12B5.5"/>
<dbReference type="HOGENOM" id="CLU_1556660_0_0_1"/>
<dbReference type="EMBL" id="BX284603">
    <property type="protein sequence ID" value="CCD73254.1"/>
    <property type="molecule type" value="Genomic_DNA"/>
</dbReference>
<sequence>MVTSFINALKAKKCVHVKKLELVYCSATEILGILPWLDVQVLEQIQLSDTEISNQLERFAHLEQWKNAKIFKLSESLFSCKRIEYLFHFEQFSIKVSDFPIEIAIKIRDDLLTRSKFQKCKITFKGSKSDPVELAKMFQYAGYKEFSIEFRNYSNVPQEWGLFIERLKNCEA</sequence>
<dbReference type="PhylomeDB" id="Q9TZ28"/>
<dbReference type="PANTHER" id="PTHR23015:SF4">
    <property type="entry name" value="DUF38 DOMAIN-CONTAINING PROTEIN-RELATED"/>
    <property type="match status" value="1"/>
</dbReference>
<proteinExistence type="predicted"/>
<accession>Q9TZ28</accession>
<dbReference type="InterPro" id="IPR040161">
    <property type="entry name" value="FB224"/>
</dbReference>
<dbReference type="Proteomes" id="UP000001940">
    <property type="component" value="Chromosome III"/>
</dbReference>
<dbReference type="CTD" id="188444"/>
<dbReference type="RefSeq" id="NP_497298.2">
    <property type="nucleotide sequence ID" value="NM_064897.2"/>
</dbReference>
<dbReference type="AlphaFoldDB" id="Q9TZ28"/>
<dbReference type="GeneID" id="188444"/>
<dbReference type="STRING" id="6239.T12B5.5.1"/>
<reference evidence="2 3" key="1">
    <citation type="journal article" date="1998" name="Science">
        <title>Genome sequence of the nematode C. elegans: a platform for investigating biology.</title>
        <authorList>
            <consortium name="The C. elegans sequencing consortium"/>
            <person name="Sulson J.E."/>
            <person name="Waterston R."/>
        </authorList>
    </citation>
    <scope>NUCLEOTIDE SEQUENCE [LARGE SCALE GENOMIC DNA]</scope>
    <source>
        <strain evidence="2 3">Bristol N2</strain>
    </source>
</reference>
<dbReference type="WormBase" id="T12B5.5">
    <property type="protein sequence ID" value="CE32722"/>
    <property type="gene ID" value="WBGene00020452"/>
    <property type="gene designation" value="fbxa-22"/>
</dbReference>
<gene>
    <name evidence="2 4" type="primary">fbxa-22</name>
    <name evidence="2" type="ORF">CELE_T12B5.5</name>
    <name evidence="4" type="ORF">T12B5.5</name>
</gene>
<dbReference type="InParanoid" id="Q9TZ28"/>
<feature type="domain" description="DUF38" evidence="1">
    <location>
        <begin position="2"/>
        <end position="139"/>
    </location>
</feature>
<dbReference type="OrthoDB" id="5910637at2759"/>
<dbReference type="UCSC" id="T12B5.5">
    <property type="organism name" value="c. elegans"/>
</dbReference>
<evidence type="ECO:0000259" key="1">
    <source>
        <dbReference type="Pfam" id="PF01827"/>
    </source>
</evidence>
<dbReference type="Pfam" id="PF01827">
    <property type="entry name" value="FTH"/>
    <property type="match status" value="1"/>
</dbReference>
<organism evidence="2 3">
    <name type="scientific">Caenorhabditis elegans</name>
    <dbReference type="NCBI Taxonomy" id="6239"/>
    <lineage>
        <taxon>Eukaryota</taxon>
        <taxon>Metazoa</taxon>
        <taxon>Ecdysozoa</taxon>
        <taxon>Nematoda</taxon>
        <taxon>Chromadorea</taxon>
        <taxon>Rhabditida</taxon>
        <taxon>Rhabditina</taxon>
        <taxon>Rhabditomorpha</taxon>
        <taxon>Rhabditoidea</taxon>
        <taxon>Rhabditidae</taxon>
        <taxon>Peloderinae</taxon>
        <taxon>Caenorhabditis</taxon>
    </lineage>
</organism>
<protein>
    <submittedName>
        <fullName evidence="2">DUF38 domain-containing protein</fullName>
    </submittedName>
</protein>
<dbReference type="PIR" id="T33676">
    <property type="entry name" value="T33676"/>
</dbReference>
<dbReference type="FunCoup" id="Q9TZ28">
    <property type="interactions" value="300"/>
</dbReference>
<evidence type="ECO:0000313" key="2">
    <source>
        <dbReference type="EMBL" id="CCD73254.1"/>
    </source>
</evidence>
<evidence type="ECO:0000313" key="3">
    <source>
        <dbReference type="Proteomes" id="UP000001940"/>
    </source>
</evidence>
<evidence type="ECO:0000313" key="4">
    <source>
        <dbReference type="WormBase" id="T12B5.5"/>
    </source>
</evidence>
<name>Q9TZ28_CAEEL</name>
<dbReference type="InterPro" id="IPR002900">
    <property type="entry name" value="DUF38/FTH_CAE_spp"/>
</dbReference>
<keyword evidence="3" id="KW-1185">Reference proteome</keyword>